<dbReference type="Proteomes" id="UP001243623">
    <property type="component" value="Chromosome"/>
</dbReference>
<dbReference type="PANTHER" id="PTHR40459:SF1">
    <property type="entry name" value="CONSERVED HYPOTHETICAL ALANINE AND LEUCINE RICH PROTEIN"/>
    <property type="match status" value="1"/>
</dbReference>
<dbReference type="PANTHER" id="PTHR40459">
    <property type="entry name" value="CONSERVED HYPOTHETICAL ALANINE AND LEUCINE RICH PROTEIN"/>
    <property type="match status" value="1"/>
</dbReference>
<dbReference type="InterPro" id="IPR018931">
    <property type="entry name" value="DUF2520"/>
</dbReference>
<organism evidence="3 4">
    <name type="scientific">Selenobaculum gibii</name>
    <dbReference type="NCBI Taxonomy" id="3054208"/>
    <lineage>
        <taxon>Bacteria</taxon>
        <taxon>Bacillati</taxon>
        <taxon>Bacillota</taxon>
        <taxon>Negativicutes</taxon>
        <taxon>Selenomonadales</taxon>
        <taxon>Selenomonadaceae</taxon>
        <taxon>Selenobaculum</taxon>
    </lineage>
</organism>
<sequence>MKIAFIGAGKVGSAMAILLSLKGYKISYIMSRNVESAEKLAQRVKSTAATDLKKLIQDTDVIFITTPDRVIKEMAKKIAETGLKASQQYVFHVCGSQSSESLMVLKENGWVTGSMHPLQAFADIDMAVNILPQTYFALDGDEKAVALAERIVESIGGKSFFVPSQYRALYHAAACIASNYTVTLMHVATQLFEKFGIKEEAAIAALMPIMKGTLANIESKGTINALTGPIVRGDSVTIEAHLAKMRQYAPKEELVYKVLGRYTQEFVQKKEIFSKKDRE</sequence>
<dbReference type="RefSeq" id="WP_147667416.1">
    <property type="nucleotide sequence ID" value="NZ_CP120678.1"/>
</dbReference>
<evidence type="ECO:0000313" key="3">
    <source>
        <dbReference type="EMBL" id="WIW70826.1"/>
    </source>
</evidence>
<dbReference type="EMBL" id="CP120678">
    <property type="protein sequence ID" value="WIW70826.1"/>
    <property type="molecule type" value="Genomic_DNA"/>
</dbReference>
<feature type="domain" description="DUF2520" evidence="2">
    <location>
        <begin position="134"/>
        <end position="263"/>
    </location>
</feature>
<gene>
    <name evidence="3" type="ORF">P3F81_00440</name>
</gene>
<evidence type="ECO:0000259" key="1">
    <source>
        <dbReference type="Pfam" id="PF03807"/>
    </source>
</evidence>
<dbReference type="KEGG" id="sgbi:P3F81_00440"/>
<name>A0A9Y2AIU6_9FIRM</name>
<proteinExistence type="predicted"/>
<dbReference type="AlphaFoldDB" id="A0A9Y2AIU6"/>
<dbReference type="SUPFAM" id="SSF48179">
    <property type="entry name" value="6-phosphogluconate dehydrogenase C-terminal domain-like"/>
    <property type="match status" value="1"/>
</dbReference>
<reference evidence="3" key="1">
    <citation type="submission" date="2023-03" db="EMBL/GenBank/DDBJ databases">
        <title>Selenobaculum gbiensis gen. nov. sp. nov., a new bacterium isolated from the gut microbiota of IBD patient.</title>
        <authorList>
            <person name="Yeo S."/>
            <person name="Park H."/>
            <person name="Huh C.S."/>
        </authorList>
    </citation>
    <scope>NUCLEOTIDE SEQUENCE</scope>
    <source>
        <strain evidence="3">ICN-92133</strain>
    </source>
</reference>
<dbReference type="InterPro" id="IPR036291">
    <property type="entry name" value="NAD(P)-bd_dom_sf"/>
</dbReference>
<keyword evidence="4" id="KW-1185">Reference proteome</keyword>
<accession>A0A9Y2AIU6</accession>
<dbReference type="SUPFAM" id="SSF51735">
    <property type="entry name" value="NAD(P)-binding Rossmann-fold domains"/>
    <property type="match status" value="1"/>
</dbReference>
<feature type="domain" description="Pyrroline-5-carboxylate reductase catalytic N-terminal" evidence="1">
    <location>
        <begin position="2"/>
        <end position="80"/>
    </location>
</feature>
<dbReference type="InterPro" id="IPR037108">
    <property type="entry name" value="TM1727-like_C_sf"/>
</dbReference>
<dbReference type="Gene3D" id="3.40.50.720">
    <property type="entry name" value="NAD(P)-binding Rossmann-like Domain"/>
    <property type="match status" value="1"/>
</dbReference>
<protein>
    <submittedName>
        <fullName evidence="3">DUF2520 domain-containing protein</fullName>
    </submittedName>
</protein>
<dbReference type="InterPro" id="IPR028939">
    <property type="entry name" value="P5C_Rdtase_cat_N"/>
</dbReference>
<evidence type="ECO:0000313" key="4">
    <source>
        <dbReference type="Proteomes" id="UP001243623"/>
    </source>
</evidence>
<evidence type="ECO:0000259" key="2">
    <source>
        <dbReference type="Pfam" id="PF10728"/>
    </source>
</evidence>
<dbReference type="Pfam" id="PF03807">
    <property type="entry name" value="F420_oxidored"/>
    <property type="match status" value="1"/>
</dbReference>
<dbReference type="Pfam" id="PF10728">
    <property type="entry name" value="DUF2520"/>
    <property type="match status" value="1"/>
</dbReference>
<dbReference type="Gene3D" id="1.10.1040.20">
    <property type="entry name" value="ProC-like, C-terminal domain"/>
    <property type="match status" value="1"/>
</dbReference>
<dbReference type="InterPro" id="IPR008927">
    <property type="entry name" value="6-PGluconate_DH-like_C_sf"/>
</dbReference>